<keyword evidence="2 4" id="KW-0663">Pyridoxal phosphate</keyword>
<evidence type="ECO:0000256" key="1">
    <source>
        <dbReference type="ARBA" id="ARBA00001933"/>
    </source>
</evidence>
<dbReference type="PANTHER" id="PTHR11808:SF50">
    <property type="entry name" value="CYSTATHIONINE BETA-LYASE"/>
    <property type="match status" value="1"/>
</dbReference>
<dbReference type="Gene3D" id="3.90.1150.10">
    <property type="entry name" value="Aspartate Aminotransferase, domain 1"/>
    <property type="match status" value="1"/>
</dbReference>
<comment type="caution">
    <text evidence="5">The sequence shown here is derived from an EMBL/GenBank/DDBJ whole genome shotgun (WGS) entry which is preliminary data.</text>
</comment>
<gene>
    <name evidence="5" type="ORF">V6N11_054057</name>
</gene>
<name>A0ABR2S3L1_9ROSI</name>
<protein>
    <submittedName>
        <fullName evidence="5">Uncharacterized protein</fullName>
    </submittedName>
</protein>
<dbReference type="PANTHER" id="PTHR11808">
    <property type="entry name" value="TRANS-SULFURATION ENZYME FAMILY MEMBER"/>
    <property type="match status" value="1"/>
</dbReference>
<evidence type="ECO:0000313" key="6">
    <source>
        <dbReference type="Proteomes" id="UP001396334"/>
    </source>
</evidence>
<evidence type="ECO:0000256" key="3">
    <source>
        <dbReference type="ARBA" id="ARBA00023239"/>
    </source>
</evidence>
<dbReference type="Proteomes" id="UP001396334">
    <property type="component" value="Unassembled WGS sequence"/>
</dbReference>
<proteinExistence type="inferred from homology"/>
<comment type="similarity">
    <text evidence="4">Belongs to the trans-sulfuration enzymes family.</text>
</comment>
<dbReference type="InterPro" id="IPR015421">
    <property type="entry name" value="PyrdxlP-dep_Trfase_major"/>
</dbReference>
<dbReference type="InterPro" id="IPR015424">
    <property type="entry name" value="PyrdxlP-dep_Trfase"/>
</dbReference>
<dbReference type="Gene3D" id="3.40.640.10">
    <property type="entry name" value="Type I PLP-dependent aspartate aminotransferase-like (Major domain)"/>
    <property type="match status" value="2"/>
</dbReference>
<accession>A0ABR2S3L1</accession>
<organism evidence="5 6">
    <name type="scientific">Hibiscus sabdariffa</name>
    <name type="common">roselle</name>
    <dbReference type="NCBI Taxonomy" id="183260"/>
    <lineage>
        <taxon>Eukaryota</taxon>
        <taxon>Viridiplantae</taxon>
        <taxon>Streptophyta</taxon>
        <taxon>Embryophyta</taxon>
        <taxon>Tracheophyta</taxon>
        <taxon>Spermatophyta</taxon>
        <taxon>Magnoliopsida</taxon>
        <taxon>eudicotyledons</taxon>
        <taxon>Gunneridae</taxon>
        <taxon>Pentapetalae</taxon>
        <taxon>rosids</taxon>
        <taxon>malvids</taxon>
        <taxon>Malvales</taxon>
        <taxon>Malvaceae</taxon>
        <taxon>Malvoideae</taxon>
        <taxon>Hibiscus</taxon>
    </lineage>
</organism>
<dbReference type="EMBL" id="JBBPBN010000017">
    <property type="protein sequence ID" value="KAK9019539.1"/>
    <property type="molecule type" value="Genomic_DNA"/>
</dbReference>
<evidence type="ECO:0000256" key="4">
    <source>
        <dbReference type="RuleBase" id="RU362118"/>
    </source>
</evidence>
<dbReference type="SUPFAM" id="SSF53383">
    <property type="entry name" value="PLP-dependent transferases"/>
    <property type="match status" value="1"/>
</dbReference>
<dbReference type="Pfam" id="PF01053">
    <property type="entry name" value="Cys_Met_Meta_PP"/>
    <property type="match status" value="2"/>
</dbReference>
<dbReference type="InterPro" id="IPR015422">
    <property type="entry name" value="PyrdxlP-dep_Trfase_small"/>
</dbReference>
<sequence length="371" mass="39905">MALSVSLNPFVSSLSSSDPIRHNDSLLLNFLRSFQVKKEMNLGRRMQLSAARFRPNCSGLGDMNSAGENPRDASERDLAKLDKADRAFCFTSGEAAVSAVVNLVGTGKEIVPSEDVYGGSQRLLSHVTKKYGIQVKEYQQLIAHTRGALVLVDNSIMSPVLSEPLELGADIVVYTNTNFITGNGDVMVGVLAVKGDSLAKELYSQQNAAGSGLAPSVCRIFLSGIKTMASRVEKQQENAQKIAEFLSSHPHVKEVNYIGVPVHPGHYLHYSQTKGAGSVLSFLTGSLALSKHVVETTKYFSKTDSFGSVKSLISLPCFPSNESIPGPVRVARGLTEDLVRISVGTEDVDDLITDLDKALDPSIIKDVFSSG</sequence>
<evidence type="ECO:0000313" key="5">
    <source>
        <dbReference type="EMBL" id="KAK9019539.1"/>
    </source>
</evidence>
<keyword evidence="6" id="KW-1185">Reference proteome</keyword>
<reference evidence="5 6" key="1">
    <citation type="journal article" date="2024" name="G3 (Bethesda)">
        <title>Genome assembly of Hibiscus sabdariffa L. provides insights into metabolisms of medicinal natural products.</title>
        <authorList>
            <person name="Kim T."/>
        </authorList>
    </citation>
    <scope>NUCLEOTIDE SEQUENCE [LARGE SCALE GENOMIC DNA]</scope>
    <source>
        <strain evidence="5">TK-2024</strain>
        <tissue evidence="5">Old leaves</tissue>
    </source>
</reference>
<comment type="cofactor">
    <cofactor evidence="1 4">
        <name>pyridoxal 5'-phosphate</name>
        <dbReference type="ChEBI" id="CHEBI:597326"/>
    </cofactor>
</comment>
<keyword evidence="3" id="KW-0456">Lyase</keyword>
<evidence type="ECO:0000256" key="2">
    <source>
        <dbReference type="ARBA" id="ARBA00022898"/>
    </source>
</evidence>
<dbReference type="InterPro" id="IPR000277">
    <property type="entry name" value="Cys/Met-Metab_PyrdxlP-dep_enz"/>
</dbReference>